<evidence type="ECO:0000259" key="2">
    <source>
        <dbReference type="Pfam" id="PF13490"/>
    </source>
</evidence>
<evidence type="ECO:0000313" key="3">
    <source>
        <dbReference type="EMBL" id="KAB8127454.1"/>
    </source>
</evidence>
<feature type="transmembrane region" description="Helical" evidence="1">
    <location>
        <begin position="84"/>
        <end position="104"/>
    </location>
</feature>
<comment type="caution">
    <text evidence="3">The sequence shown here is derived from an EMBL/GenBank/DDBJ whole genome shotgun (WGS) entry which is preliminary data.</text>
</comment>
<dbReference type="AlphaFoldDB" id="A0A7C8GR17"/>
<dbReference type="OrthoDB" id="1955013at2"/>
<keyword evidence="1" id="KW-0472">Membrane</keyword>
<organism evidence="3 4">
    <name type="scientific">Gracilibacillus oryzae</name>
    <dbReference type="NCBI Taxonomy" id="1672701"/>
    <lineage>
        <taxon>Bacteria</taxon>
        <taxon>Bacillati</taxon>
        <taxon>Bacillota</taxon>
        <taxon>Bacilli</taxon>
        <taxon>Bacillales</taxon>
        <taxon>Bacillaceae</taxon>
        <taxon>Gracilibacillus</taxon>
    </lineage>
</organism>
<dbReference type="Pfam" id="PF13490">
    <property type="entry name" value="zf-HC2"/>
    <property type="match status" value="1"/>
</dbReference>
<sequence>MEHIQNEKLSAYCNNQLPEEEQTIIDNHLTECESCFSLYLEAIDNCHIDHSVSESFTDKTMEELELSPLFNQESRPSSKKKNRIMAHYLLAAGLTLIFTFSGLFESVLHLSEQTDAVPKVSVSEQLMNKTTDFLDQIKEDNNK</sequence>
<dbReference type="RefSeq" id="WP_153406196.1">
    <property type="nucleotide sequence ID" value="NZ_ML762442.1"/>
</dbReference>
<evidence type="ECO:0000313" key="4">
    <source>
        <dbReference type="Proteomes" id="UP000480246"/>
    </source>
</evidence>
<keyword evidence="1" id="KW-1133">Transmembrane helix</keyword>
<keyword evidence="1" id="KW-0812">Transmembrane</keyword>
<dbReference type="EMBL" id="WEID01000091">
    <property type="protein sequence ID" value="KAB8127454.1"/>
    <property type="molecule type" value="Genomic_DNA"/>
</dbReference>
<protein>
    <submittedName>
        <fullName evidence="3">Zf-HC2 domain-containing protein</fullName>
    </submittedName>
</protein>
<keyword evidence="4" id="KW-1185">Reference proteome</keyword>
<accession>A0A7C8GR17</accession>
<dbReference type="InterPro" id="IPR027383">
    <property type="entry name" value="Znf_put"/>
</dbReference>
<name>A0A7C8GR17_9BACI</name>
<evidence type="ECO:0000256" key="1">
    <source>
        <dbReference type="SAM" id="Phobius"/>
    </source>
</evidence>
<reference evidence="3 4" key="1">
    <citation type="submission" date="2019-10" db="EMBL/GenBank/DDBJ databases">
        <title>Gracilibacillus sp. nov. isolated from rice seeds.</title>
        <authorList>
            <person name="He S."/>
        </authorList>
    </citation>
    <scope>NUCLEOTIDE SEQUENCE [LARGE SCALE GENOMIC DNA]</scope>
    <source>
        <strain evidence="3 4">TD8</strain>
    </source>
</reference>
<gene>
    <name evidence="3" type="ORF">F9U64_17560</name>
</gene>
<proteinExistence type="predicted"/>
<dbReference type="Proteomes" id="UP000480246">
    <property type="component" value="Unassembled WGS sequence"/>
</dbReference>
<feature type="domain" description="Putative zinc-finger" evidence="2">
    <location>
        <begin position="7"/>
        <end position="35"/>
    </location>
</feature>